<dbReference type="AlphaFoldDB" id="A0A0B6RW70"/>
<organism evidence="3 4">
    <name type="scientific">Burkholderia plantarii</name>
    <dbReference type="NCBI Taxonomy" id="41899"/>
    <lineage>
        <taxon>Bacteria</taxon>
        <taxon>Pseudomonadati</taxon>
        <taxon>Pseudomonadota</taxon>
        <taxon>Betaproteobacteria</taxon>
        <taxon>Burkholderiales</taxon>
        <taxon>Burkholderiaceae</taxon>
        <taxon>Burkholderia</taxon>
    </lineage>
</organism>
<keyword evidence="2" id="KW-0812">Transmembrane</keyword>
<dbReference type="KEGG" id="bgp:BGL_1c31830"/>
<feature type="transmembrane region" description="Helical" evidence="2">
    <location>
        <begin position="113"/>
        <end position="137"/>
    </location>
</feature>
<sequence length="412" mass="44316">MRRPANGTDKPTDEPADKPTDKPADKPPDAPHRHGNRRIDPRTARATPIPACSASARALIIVPYRGARACPAGRRTGMPDPHRPTHDRTPMLALLLLIPLLAGLIAGSRDGVLAGLAAGAVATVAELLLLSVAGVLARRRDAKAAARRAAAAEDAERLAAPDTVPPPTSANAAIDAHAPTPAPVPPPTPRPIESRARRPDDRPRPIDLLPSPLGSRSAYLGADDSQPLPAFLGEHASYQRILLDVDLRATSPGAVYRQLYAGLRAACLKHVDIDENAAELQPAIAPLDDLPEHFEAHKRADDTLFVAFRSRDARWAGFRLGRDSFRFPLDRLAGLALNVGIPAKGAGGYEIEAVFDRPRRDTEADADWQWHGSAFQPSLPYADRHSFALLYALTTIAQLFDVRIVCSTFSDC</sequence>
<protein>
    <recommendedName>
        <fullName evidence="5">Transmembrane protein</fullName>
    </recommendedName>
</protein>
<feature type="compositionally biased region" description="Pro residues" evidence="1">
    <location>
        <begin position="180"/>
        <end position="190"/>
    </location>
</feature>
<accession>A0A0B6RW70</accession>
<keyword evidence="4" id="KW-1185">Reference proteome</keyword>
<feature type="transmembrane region" description="Helical" evidence="2">
    <location>
        <begin position="91"/>
        <end position="107"/>
    </location>
</feature>
<dbReference type="HOGENOM" id="CLU_055399_0_0_4"/>
<dbReference type="Proteomes" id="UP000031838">
    <property type="component" value="Chromosome 1"/>
</dbReference>
<feature type="region of interest" description="Disordered" evidence="1">
    <location>
        <begin position="1"/>
        <end position="48"/>
    </location>
</feature>
<evidence type="ECO:0008006" key="5">
    <source>
        <dbReference type="Google" id="ProtNLM"/>
    </source>
</evidence>
<keyword evidence="2" id="KW-1133">Transmembrane helix</keyword>
<keyword evidence="2" id="KW-0472">Membrane</keyword>
<evidence type="ECO:0000256" key="2">
    <source>
        <dbReference type="SAM" id="Phobius"/>
    </source>
</evidence>
<gene>
    <name evidence="3" type="ORF">BGL_1c31830</name>
</gene>
<proteinExistence type="predicted"/>
<name>A0A0B6RW70_BURPL</name>
<reference evidence="4" key="1">
    <citation type="submission" date="2011-03" db="EMBL/GenBank/DDBJ databases">
        <authorList>
            <person name="Voget S."/>
            <person name="Streit W.R."/>
            <person name="Jaeger K.E."/>
            <person name="Daniel R."/>
        </authorList>
    </citation>
    <scope>NUCLEOTIDE SEQUENCE [LARGE SCALE GENOMIC DNA]</scope>
    <source>
        <strain evidence="4">PG1</strain>
    </source>
</reference>
<feature type="compositionally biased region" description="Basic and acidic residues" evidence="1">
    <location>
        <begin position="192"/>
        <end position="205"/>
    </location>
</feature>
<evidence type="ECO:0000313" key="4">
    <source>
        <dbReference type="Proteomes" id="UP000031838"/>
    </source>
</evidence>
<dbReference type="EMBL" id="CP002580">
    <property type="protein sequence ID" value="AJK47658.1"/>
    <property type="molecule type" value="Genomic_DNA"/>
</dbReference>
<evidence type="ECO:0000256" key="1">
    <source>
        <dbReference type="SAM" id="MobiDB-lite"/>
    </source>
</evidence>
<reference evidence="3 4" key="2">
    <citation type="journal article" date="2016" name="Appl. Microbiol. Biotechnol.">
        <title>Mutations improving production and secretion of extracellular lipase by Burkholderia glumae PG1.</title>
        <authorList>
            <person name="Knapp A."/>
            <person name="Voget S."/>
            <person name="Gao R."/>
            <person name="Zaburannyi N."/>
            <person name="Krysciak D."/>
            <person name="Breuer M."/>
            <person name="Hauer B."/>
            <person name="Streit W.R."/>
            <person name="Muller R."/>
            <person name="Daniel R."/>
            <person name="Jaeger K.E."/>
        </authorList>
    </citation>
    <scope>NUCLEOTIDE SEQUENCE [LARGE SCALE GENOMIC DNA]</scope>
    <source>
        <strain evidence="3 4">PG1</strain>
    </source>
</reference>
<feature type="region of interest" description="Disordered" evidence="1">
    <location>
        <begin position="152"/>
        <end position="211"/>
    </location>
</feature>
<evidence type="ECO:0000313" key="3">
    <source>
        <dbReference type="EMBL" id="AJK47658.1"/>
    </source>
</evidence>
<feature type="compositionally biased region" description="Basic and acidic residues" evidence="1">
    <location>
        <begin position="10"/>
        <end position="43"/>
    </location>
</feature>